<keyword evidence="4" id="KW-1185">Reference proteome</keyword>
<feature type="signal peptide" evidence="2">
    <location>
        <begin position="1"/>
        <end position="31"/>
    </location>
</feature>
<gene>
    <name evidence="3" type="ORF">SAMN04489764_3391</name>
</gene>
<dbReference type="SUPFAM" id="SSF49498">
    <property type="entry name" value="alpha-Amylase inhibitor tendamistat"/>
    <property type="match status" value="1"/>
</dbReference>
<feature type="chain" id="PRO_5011546989" description="Secreted protein" evidence="2">
    <location>
        <begin position="32"/>
        <end position="124"/>
    </location>
</feature>
<dbReference type="Gene3D" id="2.60.40.20">
    <property type="entry name" value="Alpha-amylase inhibitor"/>
    <property type="match status" value="1"/>
</dbReference>
<dbReference type="RefSeq" id="WP_093259959.1">
    <property type="nucleotide sequence ID" value="NZ_FNKK01000002.1"/>
</dbReference>
<dbReference type="GO" id="GO:0015066">
    <property type="term" value="F:alpha-amylase inhibitor activity"/>
    <property type="evidence" value="ECO:0007669"/>
    <property type="project" value="InterPro"/>
</dbReference>
<dbReference type="AlphaFoldDB" id="A0A1H1G638"/>
<evidence type="ECO:0000313" key="3">
    <source>
        <dbReference type="EMBL" id="SDR08640.1"/>
    </source>
</evidence>
<dbReference type="EMBL" id="FNKK01000002">
    <property type="protein sequence ID" value="SDR08640.1"/>
    <property type="molecule type" value="Genomic_DNA"/>
</dbReference>
<accession>A0A1H1G638</accession>
<name>A0A1H1G638_9ACTN</name>
<dbReference type="OrthoDB" id="4316991at2"/>
<evidence type="ECO:0000256" key="2">
    <source>
        <dbReference type="SAM" id="SignalP"/>
    </source>
</evidence>
<protein>
    <recommendedName>
        <fullName evidence="5">Secreted protein</fullName>
    </recommendedName>
</protein>
<feature type="region of interest" description="Disordered" evidence="1">
    <location>
        <begin position="27"/>
        <end position="57"/>
    </location>
</feature>
<keyword evidence="2" id="KW-0732">Signal</keyword>
<evidence type="ECO:0000313" key="4">
    <source>
        <dbReference type="Proteomes" id="UP000217103"/>
    </source>
</evidence>
<reference evidence="3 4" key="1">
    <citation type="submission" date="2016-10" db="EMBL/GenBank/DDBJ databases">
        <authorList>
            <person name="de Groot N.N."/>
        </authorList>
    </citation>
    <scope>NUCLEOTIDE SEQUENCE [LARGE SCALE GENOMIC DNA]</scope>
    <source>
        <strain evidence="3 4">DSM 43794</strain>
    </source>
</reference>
<evidence type="ECO:0008006" key="5">
    <source>
        <dbReference type="Google" id="ProtNLM"/>
    </source>
</evidence>
<dbReference type="Proteomes" id="UP000217103">
    <property type="component" value="Unassembled WGS sequence"/>
</dbReference>
<organism evidence="3 4">
    <name type="scientific">Thermostaphylospora chromogena</name>
    <dbReference type="NCBI Taxonomy" id="35622"/>
    <lineage>
        <taxon>Bacteria</taxon>
        <taxon>Bacillati</taxon>
        <taxon>Actinomycetota</taxon>
        <taxon>Actinomycetes</taxon>
        <taxon>Streptosporangiales</taxon>
        <taxon>Thermomonosporaceae</taxon>
        <taxon>Thermostaphylospora</taxon>
    </lineage>
</organism>
<proteinExistence type="predicted"/>
<dbReference type="InterPro" id="IPR036379">
    <property type="entry name" value="A-amylase_inhib_sf"/>
</dbReference>
<sequence length="124" mass="13006">MRRSAIAFRAAPVTLLLSAALLGAAASPAGAAGPSRQDLGPAAARPVGGESTRQAAVPSCVRVTTWSSGWNRYAQATNRCSTTQWVKIKWAFARDTACTRLAPNGGWVKSSRKSPARYDGIVSC</sequence>
<evidence type="ECO:0000256" key="1">
    <source>
        <dbReference type="SAM" id="MobiDB-lite"/>
    </source>
</evidence>